<keyword evidence="1" id="KW-0732">Signal</keyword>
<evidence type="ECO:0000313" key="2">
    <source>
        <dbReference type="EMBL" id="MBC3907042.1"/>
    </source>
</evidence>
<sequence>MLVALACLVHICAHAGSTEAPSAHTTRLKQLKEAETGLLEAQSRTYPDDKAKRAVLNSKYGALALVRSMVADGDGAVTAFNRMPDEDVPATKSEFDSINHAIAEDAIAAIVREAKKTQVVVLNEAHHVPMHRAFAMKLARELKKAGYTYLACEAFSMYDDFPLQKQYVGEKAGILTKESTYANFLRDTMQDQWKFVSYEPVDGPRESGMAKNLVQKIFRQDPKAKVFIYVGYSHAYEFPIAETDDDKSKMAAQLKRLTGINPLTVDQTAMYEHVDTKRESNLYKAALAKMKQEKPFVLKSDSQHYLKLGINNKLVDMQVIYPAYSNSPATGRASWLTTLAGFTARDIPKELLPATGRRLIYAYHKQEPADGVPADVVIVEAGKAVPKLMLPPGEFRFAFED</sequence>
<protein>
    <recommendedName>
        <fullName evidence="4">Haem-binding uptake Tiki superfamily ChaN domain-containing protein</fullName>
    </recommendedName>
</protein>
<feature type="chain" id="PRO_5045046206" description="Haem-binding uptake Tiki superfamily ChaN domain-containing protein" evidence="1">
    <location>
        <begin position="16"/>
        <end position="401"/>
    </location>
</feature>
<dbReference type="RefSeq" id="WP_186952248.1">
    <property type="nucleotide sequence ID" value="NZ_JACOFX010000002.1"/>
</dbReference>
<evidence type="ECO:0000256" key="1">
    <source>
        <dbReference type="SAM" id="SignalP"/>
    </source>
</evidence>
<organism evidence="2 3">
    <name type="scientific">Undibacterium umbellatum</name>
    <dbReference type="NCBI Taxonomy" id="2762300"/>
    <lineage>
        <taxon>Bacteria</taxon>
        <taxon>Pseudomonadati</taxon>
        <taxon>Pseudomonadota</taxon>
        <taxon>Betaproteobacteria</taxon>
        <taxon>Burkholderiales</taxon>
        <taxon>Oxalobacteraceae</taxon>
        <taxon>Undibacterium</taxon>
    </lineage>
</organism>
<name>A0ABR6Z5I2_9BURK</name>
<dbReference type="Proteomes" id="UP000646911">
    <property type="component" value="Unassembled WGS sequence"/>
</dbReference>
<proteinExistence type="predicted"/>
<accession>A0ABR6Z5I2</accession>
<dbReference type="EMBL" id="JACOFX010000002">
    <property type="protein sequence ID" value="MBC3907042.1"/>
    <property type="molecule type" value="Genomic_DNA"/>
</dbReference>
<feature type="signal peptide" evidence="1">
    <location>
        <begin position="1"/>
        <end position="15"/>
    </location>
</feature>
<comment type="caution">
    <text evidence="2">The sequence shown here is derived from an EMBL/GenBank/DDBJ whole genome shotgun (WGS) entry which is preliminary data.</text>
</comment>
<evidence type="ECO:0008006" key="4">
    <source>
        <dbReference type="Google" id="ProtNLM"/>
    </source>
</evidence>
<evidence type="ECO:0000313" key="3">
    <source>
        <dbReference type="Proteomes" id="UP000646911"/>
    </source>
</evidence>
<keyword evidence="3" id="KW-1185">Reference proteome</keyword>
<reference evidence="2 3" key="1">
    <citation type="submission" date="2020-08" db="EMBL/GenBank/DDBJ databases">
        <title>Novel species isolated from subtropical streams in China.</title>
        <authorList>
            <person name="Lu H."/>
        </authorList>
    </citation>
    <scope>NUCLEOTIDE SEQUENCE [LARGE SCALE GENOMIC DNA]</scope>
    <source>
        <strain evidence="2 3">NL8W</strain>
    </source>
</reference>
<gene>
    <name evidence="2" type="ORF">H8L47_05660</name>
</gene>